<organism evidence="1">
    <name type="scientific">Salix viminalis</name>
    <name type="common">Common osier</name>
    <name type="synonym">Basket willow</name>
    <dbReference type="NCBI Taxonomy" id="40686"/>
    <lineage>
        <taxon>Eukaryota</taxon>
        <taxon>Viridiplantae</taxon>
        <taxon>Streptophyta</taxon>
        <taxon>Embryophyta</taxon>
        <taxon>Tracheophyta</taxon>
        <taxon>Spermatophyta</taxon>
        <taxon>Magnoliopsida</taxon>
        <taxon>eudicotyledons</taxon>
        <taxon>Gunneridae</taxon>
        <taxon>Pentapetalae</taxon>
        <taxon>rosids</taxon>
        <taxon>fabids</taxon>
        <taxon>Malpighiales</taxon>
        <taxon>Salicaceae</taxon>
        <taxon>Saliceae</taxon>
        <taxon>Salix</taxon>
    </lineage>
</organism>
<dbReference type="PANTHER" id="PTHR48478:SF1">
    <property type="entry name" value="LECTIN-LIKE"/>
    <property type="match status" value="1"/>
</dbReference>
<protein>
    <submittedName>
        <fullName evidence="1">Uncharacterized protein</fullName>
    </submittedName>
</protein>
<evidence type="ECO:0000313" key="1">
    <source>
        <dbReference type="EMBL" id="VFU32919.1"/>
    </source>
</evidence>
<sequence>MSAAADPAEEKDAKDEVRWRFKPRQLDITWGGDSQYWKMPEEGTDGPAELRKVVWLEISGSTPKPLPKGKRYALSFKISMAHYDPVWKIYPVYMLAKVGKKGTSNWEKINLGELRVGDIVEIPSGKLRFDVPDKAKDTTLLFGLYELWSGEWKQGLRIHEAMSSSSKPHYEADPARVRYDKENNRWTFKPRDFNIIWGNDKRYWNLPEPQPDKDDTLPAELVQVCWFEVTGKTGAGPIAQGKYKIKFEVSKKQDAFGWNSPVYMIAKSGKKGRYSWKKIEVSSEVSTVKKELPQDFEIEAKPIGR</sequence>
<dbReference type="InterPro" id="IPR025886">
    <property type="entry name" value="PP2-like"/>
</dbReference>
<proteinExistence type="predicted"/>
<dbReference type="InterPro" id="IPR052147">
    <property type="entry name" value="PP2-like/Lectin"/>
</dbReference>
<dbReference type="PANTHER" id="PTHR48478">
    <property type="entry name" value="LECTIN-LIKE"/>
    <property type="match status" value="1"/>
</dbReference>
<dbReference type="EMBL" id="CAADRP010000868">
    <property type="protein sequence ID" value="VFU32919.1"/>
    <property type="molecule type" value="Genomic_DNA"/>
</dbReference>
<reference evidence="1" key="1">
    <citation type="submission" date="2019-03" db="EMBL/GenBank/DDBJ databases">
        <authorList>
            <person name="Mank J."/>
            <person name="Almeida P."/>
        </authorList>
    </citation>
    <scope>NUCLEOTIDE SEQUENCE</scope>
    <source>
        <strain evidence="1">78183</strain>
    </source>
</reference>
<name>A0A6N2KWA6_SALVM</name>
<accession>A0A6N2KWA6</accession>
<dbReference type="AlphaFoldDB" id="A0A6N2KWA6"/>
<dbReference type="Pfam" id="PF14299">
    <property type="entry name" value="PP2"/>
    <property type="match status" value="2"/>
</dbReference>
<dbReference type="GO" id="GO:0030246">
    <property type="term" value="F:carbohydrate binding"/>
    <property type="evidence" value="ECO:0007669"/>
    <property type="project" value="InterPro"/>
</dbReference>
<gene>
    <name evidence="1" type="ORF">SVIM_LOCUS147714</name>
</gene>